<evidence type="ECO:0000256" key="1">
    <source>
        <dbReference type="SAM" id="MobiDB-lite"/>
    </source>
</evidence>
<dbReference type="AlphaFoldDB" id="A0AAV6TD36"/>
<evidence type="ECO:0000313" key="3">
    <source>
        <dbReference type="Proteomes" id="UP000827092"/>
    </source>
</evidence>
<dbReference type="EMBL" id="JAFNEN010007369">
    <property type="protein sequence ID" value="KAG8155673.1"/>
    <property type="molecule type" value="Genomic_DNA"/>
</dbReference>
<proteinExistence type="predicted"/>
<reference evidence="2 3" key="1">
    <citation type="journal article" date="2022" name="Nat. Ecol. Evol.">
        <title>A masculinizing supergene underlies an exaggerated male reproductive morph in a spider.</title>
        <authorList>
            <person name="Hendrickx F."/>
            <person name="De Corte Z."/>
            <person name="Sonet G."/>
            <person name="Van Belleghem S.M."/>
            <person name="Kostlbacher S."/>
            <person name="Vangestel C."/>
        </authorList>
    </citation>
    <scope>NUCLEOTIDE SEQUENCE [LARGE SCALE GENOMIC DNA]</scope>
    <source>
        <strain evidence="2">W744_W776</strain>
    </source>
</reference>
<protein>
    <submittedName>
        <fullName evidence="2">Uncharacterized protein</fullName>
    </submittedName>
</protein>
<feature type="compositionally biased region" description="Polar residues" evidence="1">
    <location>
        <begin position="12"/>
        <end position="25"/>
    </location>
</feature>
<keyword evidence="3" id="KW-1185">Reference proteome</keyword>
<comment type="caution">
    <text evidence="2">The sequence shown here is derived from an EMBL/GenBank/DDBJ whole genome shotgun (WGS) entry which is preliminary data.</text>
</comment>
<organism evidence="2 3">
    <name type="scientific">Oedothorax gibbosus</name>
    <dbReference type="NCBI Taxonomy" id="931172"/>
    <lineage>
        <taxon>Eukaryota</taxon>
        <taxon>Metazoa</taxon>
        <taxon>Ecdysozoa</taxon>
        <taxon>Arthropoda</taxon>
        <taxon>Chelicerata</taxon>
        <taxon>Arachnida</taxon>
        <taxon>Araneae</taxon>
        <taxon>Araneomorphae</taxon>
        <taxon>Entelegynae</taxon>
        <taxon>Araneoidea</taxon>
        <taxon>Linyphiidae</taxon>
        <taxon>Erigoninae</taxon>
        <taxon>Oedothorax</taxon>
    </lineage>
</organism>
<accession>A0AAV6TD36</accession>
<name>A0AAV6TD36_9ARAC</name>
<evidence type="ECO:0000313" key="2">
    <source>
        <dbReference type="EMBL" id="KAG8155673.1"/>
    </source>
</evidence>
<feature type="region of interest" description="Disordered" evidence="1">
    <location>
        <begin position="1"/>
        <end position="25"/>
    </location>
</feature>
<dbReference type="Proteomes" id="UP000827092">
    <property type="component" value="Unassembled WGS sequence"/>
</dbReference>
<gene>
    <name evidence="2" type="ORF">JTE90_026918</name>
</gene>
<sequence length="150" mass="16285">MIGKGSRHEGQKATSLNPLAATSQLPPGNFSTPFAKNFVKSKGSTAQLSQPFFILKKKIKRLLLLPTRGFCPRELALWGICVFPFTEYAPAKQPTFNFVLGADRALPRGGSGPLGVEADPYGSLFPLKGVRERNDESSGFHYPPASTPHL</sequence>
<feature type="compositionally biased region" description="Basic and acidic residues" evidence="1">
    <location>
        <begin position="1"/>
        <end position="11"/>
    </location>
</feature>